<accession>A0A917CNJ6</accession>
<feature type="transmembrane region" description="Helical" evidence="6">
    <location>
        <begin position="186"/>
        <end position="210"/>
    </location>
</feature>
<reference evidence="8" key="1">
    <citation type="journal article" date="2014" name="Int. J. Syst. Evol. Microbiol.">
        <title>Complete genome sequence of Corynebacterium casei LMG S-19264T (=DSM 44701T), isolated from a smear-ripened cheese.</title>
        <authorList>
            <consortium name="US DOE Joint Genome Institute (JGI-PGF)"/>
            <person name="Walter F."/>
            <person name="Albersmeier A."/>
            <person name="Kalinowski J."/>
            <person name="Ruckert C."/>
        </authorList>
    </citation>
    <scope>NUCLEOTIDE SEQUENCE</scope>
    <source>
        <strain evidence="8">CGMCC 1.16134</strain>
    </source>
</reference>
<evidence type="ECO:0000256" key="5">
    <source>
        <dbReference type="ARBA" id="ARBA00023136"/>
    </source>
</evidence>
<evidence type="ECO:0000256" key="4">
    <source>
        <dbReference type="ARBA" id="ARBA00022989"/>
    </source>
</evidence>
<feature type="transmembrane region" description="Helical" evidence="6">
    <location>
        <begin position="326"/>
        <end position="352"/>
    </location>
</feature>
<name>A0A917CNJ6_9BACL</name>
<dbReference type="PANTHER" id="PTHR23526:SF2">
    <property type="entry name" value="MAJOR FACILITATOR SUPERFAMILY (MFS) PROFILE DOMAIN-CONTAINING PROTEIN"/>
    <property type="match status" value="1"/>
</dbReference>
<evidence type="ECO:0000256" key="3">
    <source>
        <dbReference type="ARBA" id="ARBA00022692"/>
    </source>
</evidence>
<feature type="transmembrane region" description="Helical" evidence="6">
    <location>
        <begin position="302"/>
        <end position="320"/>
    </location>
</feature>
<dbReference type="InterPro" id="IPR052528">
    <property type="entry name" value="Sugar_transport-like"/>
</dbReference>
<reference evidence="8" key="2">
    <citation type="submission" date="2020-09" db="EMBL/GenBank/DDBJ databases">
        <authorList>
            <person name="Sun Q."/>
            <person name="Zhou Y."/>
        </authorList>
    </citation>
    <scope>NUCLEOTIDE SEQUENCE</scope>
    <source>
        <strain evidence="8">CGMCC 1.16134</strain>
    </source>
</reference>
<feature type="transmembrane region" description="Helical" evidence="6">
    <location>
        <begin position="272"/>
        <end position="290"/>
    </location>
</feature>
<comment type="subcellular location">
    <subcellularLocation>
        <location evidence="1">Cell membrane</location>
        <topology evidence="1">Multi-pass membrane protein</topology>
    </subcellularLocation>
</comment>
<evidence type="ECO:0000313" key="9">
    <source>
        <dbReference type="Proteomes" id="UP000637643"/>
    </source>
</evidence>
<dbReference type="GO" id="GO:0005886">
    <property type="term" value="C:plasma membrane"/>
    <property type="evidence" value="ECO:0007669"/>
    <property type="project" value="UniProtKB-SubCell"/>
</dbReference>
<dbReference type="InterPro" id="IPR020846">
    <property type="entry name" value="MFS_dom"/>
</dbReference>
<dbReference type="AlphaFoldDB" id="A0A917CNJ6"/>
<gene>
    <name evidence="8" type="ORF">GCM10010912_43330</name>
</gene>
<dbReference type="Pfam" id="PF07690">
    <property type="entry name" value="MFS_1"/>
    <property type="match status" value="2"/>
</dbReference>
<evidence type="ECO:0000259" key="7">
    <source>
        <dbReference type="PROSITE" id="PS50850"/>
    </source>
</evidence>
<keyword evidence="3 6" id="KW-0812">Transmembrane</keyword>
<dbReference type="SUPFAM" id="SSF103473">
    <property type="entry name" value="MFS general substrate transporter"/>
    <property type="match status" value="1"/>
</dbReference>
<feature type="transmembrane region" description="Helical" evidence="6">
    <location>
        <begin position="91"/>
        <end position="114"/>
    </location>
</feature>
<feature type="transmembrane region" description="Helical" evidence="6">
    <location>
        <begin position="62"/>
        <end position="84"/>
    </location>
</feature>
<feature type="transmembrane region" description="Helical" evidence="6">
    <location>
        <begin position="235"/>
        <end position="260"/>
    </location>
</feature>
<sequence length="424" mass="47807">MNIMRNKPPGSRPGRVRKASLHRRNLRIATFEGVPSTIFQVLLQGQFLTGFLLYLGASSSQIGFVLALTTLVNIAQIGVAFMIQKLPSRKWAMVTFIGLHRILWSSTGLVPFLFPQEYWVIAFIGLYTIAFMANTAGAVLWSSVISDLVPPRVRGRYFGIRNTLLNALGSLVMYGGGIVLDRYPGGHGFLILYIVVWIFSIANVIVFFFYPDVPFEKSEEREFLPMFRKPLHDKLFMKSTLFLAAWLLLQNLTVPLYAYVMLELLHINYETLSLLNVSQTIFMMGSFYVWGNLNAKYSNKRLLLWTLPIIAASSLLWGLLSVLPMLLVLFAAHIVFGVGVGGFNQLAFNFIIGDTPKKERPMYMAVYAALTGLSSFFGPLIGGEIYEWIKAWPHWTQVFGMQLVVGILMILLAVLLGRRILKDE</sequence>
<evidence type="ECO:0000313" key="8">
    <source>
        <dbReference type="EMBL" id="GGF93699.1"/>
    </source>
</evidence>
<dbReference type="InterPro" id="IPR036259">
    <property type="entry name" value="MFS_trans_sf"/>
</dbReference>
<organism evidence="8 9">
    <name type="scientific">Paenibacillus albidus</name>
    <dbReference type="NCBI Taxonomy" id="2041023"/>
    <lineage>
        <taxon>Bacteria</taxon>
        <taxon>Bacillati</taxon>
        <taxon>Bacillota</taxon>
        <taxon>Bacilli</taxon>
        <taxon>Bacillales</taxon>
        <taxon>Paenibacillaceae</taxon>
        <taxon>Paenibacillus</taxon>
    </lineage>
</organism>
<keyword evidence="2" id="KW-0813">Transport</keyword>
<dbReference type="PROSITE" id="PS50850">
    <property type="entry name" value="MFS"/>
    <property type="match status" value="1"/>
</dbReference>
<proteinExistence type="predicted"/>
<protein>
    <submittedName>
        <fullName evidence="8">MFS transporter</fullName>
    </submittedName>
</protein>
<feature type="transmembrane region" description="Helical" evidence="6">
    <location>
        <begin position="163"/>
        <end position="180"/>
    </location>
</feature>
<keyword evidence="5 6" id="KW-0472">Membrane</keyword>
<dbReference type="GO" id="GO:0022857">
    <property type="term" value="F:transmembrane transporter activity"/>
    <property type="evidence" value="ECO:0007669"/>
    <property type="project" value="InterPro"/>
</dbReference>
<dbReference type="Gene3D" id="1.20.1250.20">
    <property type="entry name" value="MFS general substrate transporter like domains"/>
    <property type="match status" value="2"/>
</dbReference>
<evidence type="ECO:0000256" key="6">
    <source>
        <dbReference type="SAM" id="Phobius"/>
    </source>
</evidence>
<dbReference type="InterPro" id="IPR011701">
    <property type="entry name" value="MFS"/>
</dbReference>
<feature type="transmembrane region" description="Helical" evidence="6">
    <location>
        <begin position="33"/>
        <end position="56"/>
    </location>
</feature>
<feature type="transmembrane region" description="Helical" evidence="6">
    <location>
        <begin position="394"/>
        <end position="416"/>
    </location>
</feature>
<evidence type="ECO:0000256" key="1">
    <source>
        <dbReference type="ARBA" id="ARBA00004651"/>
    </source>
</evidence>
<keyword evidence="9" id="KW-1185">Reference proteome</keyword>
<keyword evidence="4 6" id="KW-1133">Transmembrane helix</keyword>
<feature type="transmembrane region" description="Helical" evidence="6">
    <location>
        <begin position="120"/>
        <end position="142"/>
    </location>
</feature>
<feature type="transmembrane region" description="Helical" evidence="6">
    <location>
        <begin position="364"/>
        <end position="382"/>
    </location>
</feature>
<dbReference type="PANTHER" id="PTHR23526">
    <property type="entry name" value="INTEGRAL MEMBRANE TRANSPORT PROTEIN-RELATED"/>
    <property type="match status" value="1"/>
</dbReference>
<feature type="domain" description="Major facilitator superfamily (MFS) profile" evidence="7">
    <location>
        <begin position="188"/>
        <end position="424"/>
    </location>
</feature>
<dbReference type="Proteomes" id="UP000637643">
    <property type="component" value="Unassembled WGS sequence"/>
</dbReference>
<evidence type="ECO:0000256" key="2">
    <source>
        <dbReference type="ARBA" id="ARBA00022448"/>
    </source>
</evidence>
<comment type="caution">
    <text evidence="8">The sequence shown here is derived from an EMBL/GenBank/DDBJ whole genome shotgun (WGS) entry which is preliminary data.</text>
</comment>
<dbReference type="EMBL" id="BMKR01000021">
    <property type="protein sequence ID" value="GGF93699.1"/>
    <property type="molecule type" value="Genomic_DNA"/>
</dbReference>